<comment type="caution">
    <text evidence="1">The sequence shown here is derived from an EMBL/GenBank/DDBJ whole genome shotgun (WGS) entry which is preliminary data.</text>
</comment>
<sequence length="153" mass="17158">MNASLLASMKAIFKSAYYIAINEGPYSDHFGLLELQQLGVDIGVGLHLRYSTVEIIDHISKEMISKIIRQILELRCYIYLDCLSEVSKELPPSFLFLDLIELPDQKSVTVFEHLLNSLNKHGFHDNYLKENLVALASDGTSVMLGKNSGVAKK</sequence>
<dbReference type="Proteomes" id="UP001159363">
    <property type="component" value="Chromosome X"/>
</dbReference>
<organism evidence="1 2">
    <name type="scientific">Dryococelus australis</name>
    <dbReference type="NCBI Taxonomy" id="614101"/>
    <lineage>
        <taxon>Eukaryota</taxon>
        <taxon>Metazoa</taxon>
        <taxon>Ecdysozoa</taxon>
        <taxon>Arthropoda</taxon>
        <taxon>Hexapoda</taxon>
        <taxon>Insecta</taxon>
        <taxon>Pterygota</taxon>
        <taxon>Neoptera</taxon>
        <taxon>Polyneoptera</taxon>
        <taxon>Phasmatodea</taxon>
        <taxon>Verophasmatodea</taxon>
        <taxon>Anareolatae</taxon>
        <taxon>Phasmatidae</taxon>
        <taxon>Eurycanthinae</taxon>
        <taxon>Dryococelus</taxon>
    </lineage>
</organism>
<gene>
    <name evidence="1" type="ORF">PR048_011500</name>
</gene>
<dbReference type="PANTHER" id="PTHR46880">
    <property type="entry name" value="RAS-ASSOCIATING DOMAIN-CONTAINING PROTEIN"/>
    <property type="match status" value="1"/>
</dbReference>
<proteinExistence type="predicted"/>
<evidence type="ECO:0000313" key="1">
    <source>
        <dbReference type="EMBL" id="KAJ8885303.1"/>
    </source>
</evidence>
<dbReference type="EMBL" id="JARBHB010000004">
    <property type="protein sequence ID" value="KAJ8885303.1"/>
    <property type="molecule type" value="Genomic_DNA"/>
</dbReference>
<accession>A0ABQ9HLR5</accession>
<reference evidence="1 2" key="1">
    <citation type="submission" date="2023-02" db="EMBL/GenBank/DDBJ databases">
        <title>LHISI_Scaffold_Assembly.</title>
        <authorList>
            <person name="Stuart O.P."/>
            <person name="Cleave R."/>
            <person name="Magrath M.J.L."/>
            <person name="Mikheyev A.S."/>
        </authorList>
    </citation>
    <scope>NUCLEOTIDE SEQUENCE [LARGE SCALE GENOMIC DNA]</scope>
    <source>
        <strain evidence="1">Daus_M_001</strain>
        <tissue evidence="1">Leg muscle</tissue>
    </source>
</reference>
<name>A0ABQ9HLR5_9NEOP</name>
<protein>
    <submittedName>
        <fullName evidence="1">Uncharacterized protein</fullName>
    </submittedName>
</protein>
<dbReference type="PANTHER" id="PTHR46880:SF8">
    <property type="entry name" value="E3 SUMO-PROTEIN LIGASE KIAA1586"/>
    <property type="match status" value="1"/>
</dbReference>
<keyword evidence="2" id="KW-1185">Reference proteome</keyword>
<evidence type="ECO:0000313" key="2">
    <source>
        <dbReference type="Proteomes" id="UP001159363"/>
    </source>
</evidence>